<evidence type="ECO:0000313" key="3">
    <source>
        <dbReference type="Proteomes" id="UP000186817"/>
    </source>
</evidence>
<protein>
    <submittedName>
        <fullName evidence="2">Uncharacterized protein</fullName>
    </submittedName>
</protein>
<dbReference type="OrthoDB" id="10285259at2759"/>
<dbReference type="Proteomes" id="UP000186817">
    <property type="component" value="Unassembled WGS sequence"/>
</dbReference>
<keyword evidence="1" id="KW-0732">Signal</keyword>
<reference evidence="2 3" key="1">
    <citation type="submission" date="2016-02" db="EMBL/GenBank/DDBJ databases">
        <title>Genome analysis of coral dinoflagellate symbionts highlights evolutionary adaptations to a symbiotic lifestyle.</title>
        <authorList>
            <person name="Aranda M."/>
            <person name="Li Y."/>
            <person name="Liew Y.J."/>
            <person name="Baumgarten S."/>
            <person name="Simakov O."/>
            <person name="Wilson M."/>
            <person name="Piel J."/>
            <person name="Ashoor H."/>
            <person name="Bougouffa S."/>
            <person name="Bajic V.B."/>
            <person name="Ryu T."/>
            <person name="Ravasi T."/>
            <person name="Bayer T."/>
            <person name="Micklem G."/>
            <person name="Kim H."/>
            <person name="Bhak J."/>
            <person name="Lajeunesse T.C."/>
            <person name="Voolstra C.R."/>
        </authorList>
    </citation>
    <scope>NUCLEOTIDE SEQUENCE [LARGE SCALE GENOMIC DNA]</scope>
    <source>
        <strain evidence="2 3">CCMP2467</strain>
    </source>
</reference>
<feature type="chain" id="PRO_5010225214" evidence="1">
    <location>
        <begin position="24"/>
        <end position="279"/>
    </location>
</feature>
<evidence type="ECO:0000313" key="2">
    <source>
        <dbReference type="EMBL" id="OLP76030.1"/>
    </source>
</evidence>
<evidence type="ECO:0000256" key="1">
    <source>
        <dbReference type="SAM" id="SignalP"/>
    </source>
</evidence>
<dbReference type="EMBL" id="LSRX01002164">
    <property type="protein sequence ID" value="OLP76030.1"/>
    <property type="molecule type" value="Genomic_DNA"/>
</dbReference>
<comment type="caution">
    <text evidence="2">The sequence shown here is derived from an EMBL/GenBank/DDBJ whole genome shotgun (WGS) entry which is preliminary data.</text>
</comment>
<gene>
    <name evidence="2" type="ORF">AK812_SmicGene44087</name>
</gene>
<accession>A0A1Q9BZM6</accession>
<feature type="signal peptide" evidence="1">
    <location>
        <begin position="1"/>
        <end position="23"/>
    </location>
</feature>
<sequence>MSSTVWNICLRLALFLGRSVLEAEVASSREPSLTEELQEAVEIQLQPCPDDLGFVGSARAGGQEGSSGQVVCSDVAASLRRSNEKLMEDAGAGWNVSSMHKDIAVRVVLKLAFFESKKGRRDAWLGFVDAGRKLITFGHVDGQWANSFLISELNMSLDPVLMIRDVAEDRGQCPGLLVLTQAINALAAVVVAAAAVESLSAAHRSPGCASVWAAPTVRMSAMAGLSTAMGGRTRPGVAWKSWIAAGLVCENGDGYLGHDGGVGMECVGSFFWGFCGSER</sequence>
<keyword evidence="3" id="KW-1185">Reference proteome</keyword>
<name>A0A1Q9BZM6_SYMMI</name>
<organism evidence="2 3">
    <name type="scientific">Symbiodinium microadriaticum</name>
    <name type="common">Dinoflagellate</name>
    <name type="synonym">Zooxanthella microadriatica</name>
    <dbReference type="NCBI Taxonomy" id="2951"/>
    <lineage>
        <taxon>Eukaryota</taxon>
        <taxon>Sar</taxon>
        <taxon>Alveolata</taxon>
        <taxon>Dinophyceae</taxon>
        <taxon>Suessiales</taxon>
        <taxon>Symbiodiniaceae</taxon>
        <taxon>Symbiodinium</taxon>
    </lineage>
</organism>
<proteinExistence type="predicted"/>
<dbReference type="AlphaFoldDB" id="A0A1Q9BZM6"/>